<dbReference type="EMBL" id="JALKFT010000013">
    <property type="protein sequence ID" value="MCK9876936.1"/>
    <property type="molecule type" value="Genomic_DNA"/>
</dbReference>
<proteinExistence type="predicted"/>
<dbReference type="Proteomes" id="UP001201873">
    <property type="component" value="Unassembled WGS sequence"/>
</dbReference>
<comment type="caution">
    <text evidence="4">The sequence shown here is derived from an EMBL/GenBank/DDBJ whole genome shotgun (WGS) entry which is preliminary data.</text>
</comment>
<dbReference type="Gene3D" id="3.30.43.10">
    <property type="entry name" value="Uridine Diphospho-n-acetylenolpyruvylglucosamine Reductase, domain 2"/>
    <property type="match status" value="1"/>
</dbReference>
<gene>
    <name evidence="4" type="ORF">MXD59_14285</name>
</gene>
<accession>A0ABT0JZL5</accession>
<dbReference type="InterPro" id="IPR036318">
    <property type="entry name" value="FAD-bd_PCMH-like_sf"/>
</dbReference>
<dbReference type="InterPro" id="IPR006094">
    <property type="entry name" value="Oxid_FAD_bind_N"/>
</dbReference>
<evidence type="ECO:0000313" key="4">
    <source>
        <dbReference type="EMBL" id="MCK9876936.1"/>
    </source>
</evidence>
<reference evidence="4 5" key="1">
    <citation type="submission" date="2022-04" db="EMBL/GenBank/DDBJ databases">
        <title>Genome diversity in the genus Frankia.</title>
        <authorList>
            <person name="Carlos-Shanley C."/>
            <person name="Hahn D."/>
        </authorList>
    </citation>
    <scope>NUCLEOTIDE SEQUENCE [LARGE SCALE GENOMIC DNA]</scope>
    <source>
        <strain evidence="4 5">Ag45/Mut15</strain>
    </source>
</reference>
<feature type="domain" description="FAD-binding PCMH-type" evidence="3">
    <location>
        <begin position="6"/>
        <end position="198"/>
    </location>
</feature>
<dbReference type="PROSITE" id="PS51387">
    <property type="entry name" value="FAD_PCMH"/>
    <property type="match status" value="1"/>
</dbReference>
<sequence length="281" mass="29530">MIPWNVAVPADHVAAVVAADVADVVAAVRFADAHGLTVAVQATGHGAVVRSQPSLLVHTGRLDEVSIDPVARRARVGAGVRWQQVLDAAGQDGLGALAGSAPHRGRHPHGRLPLPVDGRADRCRPRRRHRRRADRRRGRPGRTGHLDDPRPPHPARPRAGRPWPGRACPDTGRTARPVAGHFGHVGLVGPIPLALARLAALTGDLPAARAHLTTATELATRTGGVGALLRCRLLTVQLAVQSGRPLDDPARAELADIAARAESRGMPGLARDARGLLDPSS</sequence>
<feature type="compositionally biased region" description="Basic residues" evidence="2">
    <location>
        <begin position="124"/>
        <end position="142"/>
    </location>
</feature>
<protein>
    <submittedName>
        <fullName evidence="4">FAD-dependent oxidoreductase</fullName>
    </submittedName>
</protein>
<keyword evidence="5" id="KW-1185">Reference proteome</keyword>
<dbReference type="SUPFAM" id="SSF56176">
    <property type="entry name" value="FAD-binding/transporter-associated domain-like"/>
    <property type="match status" value="1"/>
</dbReference>
<evidence type="ECO:0000256" key="1">
    <source>
        <dbReference type="ARBA" id="ARBA00023002"/>
    </source>
</evidence>
<evidence type="ECO:0000313" key="5">
    <source>
        <dbReference type="Proteomes" id="UP001201873"/>
    </source>
</evidence>
<dbReference type="InterPro" id="IPR016169">
    <property type="entry name" value="FAD-bd_PCMH_sub2"/>
</dbReference>
<feature type="region of interest" description="Disordered" evidence="2">
    <location>
        <begin position="96"/>
        <end position="166"/>
    </location>
</feature>
<evidence type="ECO:0000259" key="3">
    <source>
        <dbReference type="PROSITE" id="PS51387"/>
    </source>
</evidence>
<keyword evidence="1" id="KW-0560">Oxidoreductase</keyword>
<name>A0ABT0JZL5_9ACTN</name>
<dbReference type="Pfam" id="PF01565">
    <property type="entry name" value="FAD_binding_4"/>
    <property type="match status" value="1"/>
</dbReference>
<dbReference type="RefSeq" id="WP_248825249.1">
    <property type="nucleotide sequence ID" value="NZ_JALKFT010000013.1"/>
</dbReference>
<dbReference type="InterPro" id="IPR016167">
    <property type="entry name" value="FAD-bd_PCMH_sub1"/>
</dbReference>
<organism evidence="4 5">
    <name type="scientific">Frankia umida</name>
    <dbReference type="NCBI Taxonomy" id="573489"/>
    <lineage>
        <taxon>Bacteria</taxon>
        <taxon>Bacillati</taxon>
        <taxon>Actinomycetota</taxon>
        <taxon>Actinomycetes</taxon>
        <taxon>Frankiales</taxon>
        <taxon>Frankiaceae</taxon>
        <taxon>Frankia</taxon>
    </lineage>
</organism>
<dbReference type="Gene3D" id="3.30.465.10">
    <property type="match status" value="1"/>
</dbReference>
<dbReference type="InterPro" id="IPR016166">
    <property type="entry name" value="FAD-bd_PCMH"/>
</dbReference>
<evidence type="ECO:0000256" key="2">
    <source>
        <dbReference type="SAM" id="MobiDB-lite"/>
    </source>
</evidence>